<sequence>MMSELILLCHTDLHPVIFCPSASVPQNPSYEHRYSFGRSIQSHQLGWICESTSSRSHTDLPLSMSILLYCTSHLKKAEAT</sequence>
<organism evidence="1 2">
    <name type="scientific">Champsocephalus esox</name>
    <name type="common">pike icefish</name>
    <dbReference type="NCBI Taxonomy" id="159716"/>
    <lineage>
        <taxon>Eukaryota</taxon>
        <taxon>Metazoa</taxon>
        <taxon>Chordata</taxon>
        <taxon>Craniata</taxon>
        <taxon>Vertebrata</taxon>
        <taxon>Euteleostomi</taxon>
        <taxon>Actinopterygii</taxon>
        <taxon>Neopterygii</taxon>
        <taxon>Teleostei</taxon>
        <taxon>Neoteleostei</taxon>
        <taxon>Acanthomorphata</taxon>
        <taxon>Eupercaria</taxon>
        <taxon>Perciformes</taxon>
        <taxon>Notothenioidei</taxon>
        <taxon>Channichthyidae</taxon>
        <taxon>Champsocephalus</taxon>
    </lineage>
</organism>
<gene>
    <name evidence="1" type="ORF">CesoFtcFv8_013115</name>
</gene>
<dbReference type="Proteomes" id="UP001335648">
    <property type="component" value="Unassembled WGS sequence"/>
</dbReference>
<accession>A0AAN8GVS1</accession>
<keyword evidence="2" id="KW-1185">Reference proteome</keyword>
<name>A0AAN8GVS1_9TELE</name>
<reference evidence="1 2" key="1">
    <citation type="journal article" date="2023" name="Mol. Biol. Evol.">
        <title>Genomics of Secondarily Temperate Adaptation in the Only Non-Antarctic Icefish.</title>
        <authorList>
            <person name="Rivera-Colon A.G."/>
            <person name="Rayamajhi N."/>
            <person name="Minhas B.F."/>
            <person name="Madrigal G."/>
            <person name="Bilyk K.T."/>
            <person name="Yoon V."/>
            <person name="Hune M."/>
            <person name="Gregory S."/>
            <person name="Cheng C.H.C."/>
            <person name="Catchen J.M."/>
        </authorList>
    </citation>
    <scope>NUCLEOTIDE SEQUENCE [LARGE SCALE GENOMIC DNA]</scope>
    <source>
        <strain evidence="1">JC2023a</strain>
    </source>
</reference>
<evidence type="ECO:0000313" key="2">
    <source>
        <dbReference type="Proteomes" id="UP001335648"/>
    </source>
</evidence>
<comment type="caution">
    <text evidence="1">The sequence shown here is derived from an EMBL/GenBank/DDBJ whole genome shotgun (WGS) entry which is preliminary data.</text>
</comment>
<dbReference type="AlphaFoldDB" id="A0AAN8GVS1"/>
<evidence type="ECO:0000313" key="1">
    <source>
        <dbReference type="EMBL" id="KAK5892763.1"/>
    </source>
</evidence>
<dbReference type="EMBL" id="JAULUE010002055">
    <property type="protein sequence ID" value="KAK5892763.1"/>
    <property type="molecule type" value="Genomic_DNA"/>
</dbReference>
<protein>
    <submittedName>
        <fullName evidence="1">Uncharacterized protein</fullName>
    </submittedName>
</protein>
<proteinExistence type="predicted"/>